<feature type="domain" description="DUF2520" evidence="2">
    <location>
        <begin position="155"/>
        <end position="270"/>
    </location>
</feature>
<evidence type="ECO:0008006" key="5">
    <source>
        <dbReference type="Google" id="ProtNLM"/>
    </source>
</evidence>
<protein>
    <recommendedName>
        <fullName evidence="5">DUF2520 domain-containing protein</fullName>
    </recommendedName>
</protein>
<reference evidence="3 4" key="1">
    <citation type="submission" date="2017-12" db="EMBL/GenBank/DDBJ databases">
        <title>Phylogenetic diversity of female urinary microbiome.</title>
        <authorList>
            <person name="Thomas-White K."/>
            <person name="Wolfe A.J."/>
        </authorList>
    </citation>
    <scope>NUCLEOTIDE SEQUENCE [LARGE SCALE GENOMIC DNA]</scope>
    <source>
        <strain evidence="3 4">UMB1298</strain>
    </source>
</reference>
<gene>
    <name evidence="3" type="ORF">CYJ76_03700</name>
</gene>
<dbReference type="PANTHER" id="PTHR40459:SF1">
    <property type="entry name" value="CONSERVED HYPOTHETICAL ALANINE AND LEUCINE RICH PROTEIN"/>
    <property type="match status" value="1"/>
</dbReference>
<dbReference type="Proteomes" id="UP000234206">
    <property type="component" value="Unassembled WGS sequence"/>
</dbReference>
<keyword evidence="4" id="KW-1185">Reference proteome</keyword>
<dbReference type="SUPFAM" id="SSF51735">
    <property type="entry name" value="NAD(P)-binding Rossmann-fold domains"/>
    <property type="match status" value="1"/>
</dbReference>
<dbReference type="PANTHER" id="PTHR40459">
    <property type="entry name" value="CONSERVED HYPOTHETICAL ALANINE AND LEUCINE RICH PROTEIN"/>
    <property type="match status" value="1"/>
</dbReference>
<dbReference type="OrthoDB" id="8650434at2"/>
<evidence type="ECO:0000259" key="1">
    <source>
        <dbReference type="Pfam" id="PF10727"/>
    </source>
</evidence>
<dbReference type="InterPro" id="IPR036291">
    <property type="entry name" value="NAD(P)-bd_dom_sf"/>
</dbReference>
<dbReference type="InterPro" id="IPR019665">
    <property type="entry name" value="OxRdtase/DH_put_Rossmann_dom"/>
</dbReference>
<dbReference type="RefSeq" id="WP_101849275.1">
    <property type="nucleotide sequence ID" value="NZ_PKIZ01000005.1"/>
</dbReference>
<organism evidence="3 4">
    <name type="scientific">Kytococcus schroeteri</name>
    <dbReference type="NCBI Taxonomy" id="138300"/>
    <lineage>
        <taxon>Bacteria</taxon>
        <taxon>Bacillati</taxon>
        <taxon>Actinomycetota</taxon>
        <taxon>Actinomycetes</taxon>
        <taxon>Micrococcales</taxon>
        <taxon>Kytococcaceae</taxon>
        <taxon>Kytococcus</taxon>
    </lineage>
</organism>
<proteinExistence type="predicted"/>
<sequence length="299" mass="30055">MTSTHEAPRLRIGIVGAGRVGAVLGAAWERSGHRVVAHSVGDDAAERAAALLPTSIRCEPADVPGEADLVLLAVPGRDAAGVVHGLLAAGALRPGHLLVHTVPGVGVELFSPVLAAGLPVLGFSLQPAMVFSGQSQDVDRLGDTVVGHLCPLELDAVAQSLVVELGATPLRLEAVDLPRHDAAVTVATEGVAALVTTVRWALAEGGVARPDAVAGPLLRASLEAALGSGEAPAGTSPSGPVSGWDADRVRAQQAASGDDPALAEVLAALERAAARHAVAARIEVPPAAHAVLRALGLED</sequence>
<dbReference type="Pfam" id="PF10727">
    <property type="entry name" value="Rossmann-like"/>
    <property type="match status" value="1"/>
</dbReference>
<dbReference type="EMBL" id="PKIZ01000005">
    <property type="protein sequence ID" value="PKZ42164.1"/>
    <property type="molecule type" value="Genomic_DNA"/>
</dbReference>
<accession>A0A2I1PC15</accession>
<dbReference type="InterPro" id="IPR018931">
    <property type="entry name" value="DUF2520"/>
</dbReference>
<evidence type="ECO:0000313" key="3">
    <source>
        <dbReference type="EMBL" id="PKZ42164.1"/>
    </source>
</evidence>
<dbReference type="Pfam" id="PF10728">
    <property type="entry name" value="DUF2520"/>
    <property type="match status" value="1"/>
</dbReference>
<dbReference type="InterPro" id="IPR029752">
    <property type="entry name" value="D-isomer_DH_CS1"/>
</dbReference>
<dbReference type="PROSITE" id="PS00065">
    <property type="entry name" value="D_2_HYDROXYACID_DH_1"/>
    <property type="match status" value="1"/>
</dbReference>
<dbReference type="Gene3D" id="3.40.50.720">
    <property type="entry name" value="NAD(P)-binding Rossmann-like Domain"/>
    <property type="match status" value="1"/>
</dbReference>
<feature type="domain" description="Putative oxidoreductase/dehydrogenase Rossmann-like" evidence="1">
    <location>
        <begin position="5"/>
        <end position="117"/>
    </location>
</feature>
<evidence type="ECO:0000259" key="2">
    <source>
        <dbReference type="Pfam" id="PF10728"/>
    </source>
</evidence>
<dbReference type="AlphaFoldDB" id="A0A2I1PC15"/>
<comment type="caution">
    <text evidence="3">The sequence shown here is derived from an EMBL/GenBank/DDBJ whole genome shotgun (WGS) entry which is preliminary data.</text>
</comment>
<evidence type="ECO:0000313" key="4">
    <source>
        <dbReference type="Proteomes" id="UP000234206"/>
    </source>
</evidence>
<name>A0A2I1PC15_9MICO</name>